<name>A0A2Z4Q6Z7_9CAUD</name>
<accession>A0A2Z4Q6Z7</accession>
<keyword evidence="1" id="KW-0812">Transmembrane</keyword>
<reference evidence="3" key="1">
    <citation type="submission" date="2018-04" db="EMBL/GenBank/DDBJ databases">
        <authorList>
            <person name="Go L.Y."/>
            <person name="Mitchell J.A."/>
        </authorList>
    </citation>
    <scope>NUCLEOTIDE SEQUENCE [LARGE SCALE GENOMIC DNA]</scope>
</reference>
<organism evidence="2 3">
    <name type="scientific">Microbacterium phage Percival</name>
    <dbReference type="NCBI Taxonomy" id="2201439"/>
    <lineage>
        <taxon>Viruses</taxon>
        <taxon>Duplodnaviria</taxon>
        <taxon>Heunggongvirae</taxon>
        <taxon>Uroviricota</taxon>
        <taxon>Caudoviricetes</taxon>
        <taxon>Casidaviridae</taxon>
        <taxon>Percivalvirus</taxon>
        <taxon>Percivalvirus percival</taxon>
    </lineage>
</organism>
<proteinExistence type="predicted"/>
<evidence type="ECO:0000313" key="2">
    <source>
        <dbReference type="EMBL" id="AWY05740.1"/>
    </source>
</evidence>
<sequence>MIDNLPPEAGLPLAALLWAIVALPHVARWNRARRAARKEACASRPTAV</sequence>
<keyword evidence="3" id="KW-1185">Reference proteome</keyword>
<gene>
    <name evidence="2" type="primary">53</name>
    <name evidence="2" type="ORF">PBI_PERCIVAL_53</name>
</gene>
<keyword evidence="1" id="KW-1133">Transmembrane helix</keyword>
<protein>
    <submittedName>
        <fullName evidence="2">Uncharacterized protein</fullName>
    </submittedName>
</protein>
<keyword evidence="1" id="KW-0472">Membrane</keyword>
<evidence type="ECO:0000256" key="1">
    <source>
        <dbReference type="SAM" id="Phobius"/>
    </source>
</evidence>
<evidence type="ECO:0000313" key="3">
    <source>
        <dbReference type="Proteomes" id="UP000250990"/>
    </source>
</evidence>
<dbReference type="Proteomes" id="UP000250990">
    <property type="component" value="Segment"/>
</dbReference>
<feature type="transmembrane region" description="Helical" evidence="1">
    <location>
        <begin position="12"/>
        <end position="29"/>
    </location>
</feature>
<dbReference type="EMBL" id="MH271308">
    <property type="protein sequence ID" value="AWY05740.1"/>
    <property type="molecule type" value="Genomic_DNA"/>
</dbReference>